<dbReference type="SUPFAM" id="SSF46785">
    <property type="entry name" value="Winged helix' DNA-binding domain"/>
    <property type="match status" value="2"/>
</dbReference>
<dbReference type="GO" id="GO:0006270">
    <property type="term" value="P:DNA replication initiation"/>
    <property type="evidence" value="ECO:0007669"/>
    <property type="project" value="InterPro"/>
</dbReference>
<accession>A0A385H7C2</accession>
<keyword evidence="3" id="KW-0614">Plasmid</keyword>
<dbReference type="Pfam" id="PF01051">
    <property type="entry name" value="Rep3_N"/>
    <property type="match status" value="1"/>
</dbReference>
<evidence type="ECO:0000313" key="3">
    <source>
        <dbReference type="EMBL" id="AXX83838.1"/>
    </source>
</evidence>
<feature type="domain" description="Initiator Rep protein WH1" evidence="2">
    <location>
        <begin position="6"/>
        <end position="171"/>
    </location>
</feature>
<dbReference type="Gene3D" id="1.10.10.10">
    <property type="entry name" value="Winged helix-like DNA-binding domain superfamily/Winged helix DNA-binding domain"/>
    <property type="match status" value="2"/>
</dbReference>
<protein>
    <submittedName>
        <fullName evidence="3">RepB family plasmid replication initiator protein</fullName>
    </submittedName>
</protein>
<dbReference type="InterPro" id="IPR036388">
    <property type="entry name" value="WH-like_DNA-bd_sf"/>
</dbReference>
<geneLocation type="plasmid" evidence="3">
    <name>pALWED2.9</name>
</geneLocation>
<dbReference type="InterPro" id="IPR036390">
    <property type="entry name" value="WH_DNA-bd_sf"/>
</dbReference>
<dbReference type="EMBL" id="CP032124">
    <property type="protein sequence ID" value="AXX83838.1"/>
    <property type="molecule type" value="Genomic_DNA"/>
</dbReference>
<comment type="similarity">
    <text evidence="1">Belongs to the initiator RepB protein family.</text>
</comment>
<name>A0A385H7C2_ACILW</name>
<organism evidence="3">
    <name type="scientific">Acinetobacter lwoffii</name>
    <dbReference type="NCBI Taxonomy" id="28090"/>
    <lineage>
        <taxon>Bacteria</taxon>
        <taxon>Pseudomonadati</taxon>
        <taxon>Pseudomonadota</taxon>
        <taxon>Gammaproteobacteria</taxon>
        <taxon>Moraxellales</taxon>
        <taxon>Moraxellaceae</taxon>
        <taxon>Acinetobacter</taxon>
    </lineage>
</organism>
<dbReference type="NCBIfam" id="NF038290">
    <property type="entry name" value="repM_Acin"/>
    <property type="match status" value="1"/>
</dbReference>
<reference evidence="3" key="1">
    <citation type="submission" date="2018-09" db="EMBL/GenBank/DDBJ databases">
        <title>Resistance of ancient and modern Acinetobacter lwoffii strains to heavy metals and arsenic revealed by genome analysis.</title>
        <authorList>
            <person name="Mindlin S."/>
            <person name="Petrenko A."/>
            <person name="Kurakov A."/>
            <person name="Beletsky A."/>
            <person name="Mardanov A."/>
            <person name="Petrova M."/>
        </authorList>
    </citation>
    <scope>NUCLEOTIDE SEQUENCE</scope>
    <source>
        <strain evidence="3">ED45-23</strain>
        <plasmid evidence="3">pALWED2.9</plasmid>
    </source>
</reference>
<dbReference type="RefSeq" id="WP_159373064.1">
    <property type="nucleotide sequence ID" value="NZ_CP032124.2"/>
</dbReference>
<evidence type="ECO:0000259" key="2">
    <source>
        <dbReference type="Pfam" id="PF01051"/>
    </source>
</evidence>
<dbReference type="GO" id="GO:0003887">
    <property type="term" value="F:DNA-directed DNA polymerase activity"/>
    <property type="evidence" value="ECO:0007669"/>
    <property type="project" value="InterPro"/>
</dbReference>
<sequence>MANDLVVKNNALIDASYTLSLVEQRLIGLALVKANNQHQEITSDTVLTIHAGEYAEQFKVDGSVAYRALKEASERLFLRYFSYTLYGLEFGKEYTFKRPKKLRDCDIPTVMKSRWVQKIGYTESEGLLHFQLTSDVVLLVANSKEYFTSYYLSQTTDFTSTYATRLFELLMKWKNVGHIPFIEIEQLRGQLGVEPKQYKIISNFKLRVLDVAVEQVNQHSDYMIKYEQHKQGRTIIGFSFKFKPKVDKISKKIISKQNRSSPDFFIKLSDPQRHLFANKMSEMPEMSKYSQGTESFQQFAIRIADMLLEPEKFRELYPCLKKAGFQA</sequence>
<proteinExistence type="inferred from homology"/>
<dbReference type="Pfam" id="PF21205">
    <property type="entry name" value="Rep3_C"/>
    <property type="match status" value="1"/>
</dbReference>
<dbReference type="AlphaFoldDB" id="A0A385H7C2"/>
<evidence type="ECO:0000256" key="1">
    <source>
        <dbReference type="ARBA" id="ARBA00038283"/>
    </source>
</evidence>
<gene>
    <name evidence="3" type="primary">repB</name>
    <name evidence="3" type="ORF">ABPAL_H0002</name>
</gene>
<dbReference type="InterPro" id="IPR000525">
    <property type="entry name" value="Initiator_Rep_WH1"/>
</dbReference>